<sequence>MCGSSSAHWKIDSQTRPERGYNAGLYQRTTRTNAINQGADQKQNGQYCAGSNGRSEQEYTPQGMAVVAARATRLPIYSSFAKQGNLSDLFAKVEVISTRFHVLGIGPGIQLASTVCSTMQGKTKGWHTDRFIDGTGSRSAW</sequence>
<dbReference type="GO" id="GO:0009941">
    <property type="term" value="C:chloroplast envelope"/>
    <property type="evidence" value="ECO:0007669"/>
    <property type="project" value="TreeGrafter"/>
</dbReference>
<evidence type="ECO:0000313" key="4">
    <source>
        <dbReference type="Proteomes" id="UP001280121"/>
    </source>
</evidence>
<comment type="caution">
    <text evidence="3">The sequence shown here is derived from an EMBL/GenBank/DDBJ whole genome shotgun (WGS) entry which is preliminary data.</text>
</comment>
<protein>
    <recommendedName>
        <fullName evidence="2">Protein root UVB sensitive/RUS domain-containing protein</fullName>
    </recommendedName>
</protein>
<dbReference type="Proteomes" id="UP001280121">
    <property type="component" value="Unassembled WGS sequence"/>
</dbReference>
<comment type="similarity">
    <text evidence="1">Belongs to the RUS1 family.</text>
</comment>
<accession>A0AAD9WKK2</accession>
<dbReference type="Pfam" id="PF04884">
    <property type="entry name" value="UVB_sens_prot"/>
    <property type="match status" value="1"/>
</dbReference>
<proteinExistence type="inferred from homology"/>
<keyword evidence="4" id="KW-1185">Reference proteome</keyword>
<dbReference type="AlphaFoldDB" id="A0AAD9WKK2"/>
<dbReference type="InterPro" id="IPR054549">
    <property type="entry name" value="UVB_sens_RUS_dom"/>
</dbReference>
<dbReference type="GO" id="GO:0010224">
    <property type="term" value="P:response to UV-B"/>
    <property type="evidence" value="ECO:0007669"/>
    <property type="project" value="TreeGrafter"/>
</dbReference>
<evidence type="ECO:0000313" key="3">
    <source>
        <dbReference type="EMBL" id="KAK2634634.1"/>
    </source>
</evidence>
<name>A0AAD9WKK2_9ROSI</name>
<feature type="domain" description="Protein root UVB sensitive/RUS" evidence="2">
    <location>
        <begin position="63"/>
        <end position="120"/>
    </location>
</feature>
<dbReference type="EMBL" id="JANJYI010000009">
    <property type="protein sequence ID" value="KAK2634634.1"/>
    <property type="molecule type" value="Genomic_DNA"/>
</dbReference>
<evidence type="ECO:0000256" key="1">
    <source>
        <dbReference type="ARBA" id="ARBA00007558"/>
    </source>
</evidence>
<dbReference type="InterPro" id="IPR006968">
    <property type="entry name" value="RUS_fam"/>
</dbReference>
<organism evidence="3 4">
    <name type="scientific">Dipteronia dyeriana</name>
    <dbReference type="NCBI Taxonomy" id="168575"/>
    <lineage>
        <taxon>Eukaryota</taxon>
        <taxon>Viridiplantae</taxon>
        <taxon>Streptophyta</taxon>
        <taxon>Embryophyta</taxon>
        <taxon>Tracheophyta</taxon>
        <taxon>Spermatophyta</taxon>
        <taxon>Magnoliopsida</taxon>
        <taxon>eudicotyledons</taxon>
        <taxon>Gunneridae</taxon>
        <taxon>Pentapetalae</taxon>
        <taxon>rosids</taxon>
        <taxon>malvids</taxon>
        <taxon>Sapindales</taxon>
        <taxon>Sapindaceae</taxon>
        <taxon>Hippocastanoideae</taxon>
        <taxon>Acereae</taxon>
        <taxon>Dipteronia</taxon>
    </lineage>
</organism>
<evidence type="ECO:0000259" key="2">
    <source>
        <dbReference type="Pfam" id="PF04884"/>
    </source>
</evidence>
<reference evidence="3" key="1">
    <citation type="journal article" date="2023" name="Plant J.">
        <title>Genome sequences and population genomics provide insights into the demographic history, inbreeding, and mutation load of two 'living fossil' tree species of Dipteronia.</title>
        <authorList>
            <person name="Feng Y."/>
            <person name="Comes H.P."/>
            <person name="Chen J."/>
            <person name="Zhu S."/>
            <person name="Lu R."/>
            <person name="Zhang X."/>
            <person name="Li P."/>
            <person name="Qiu J."/>
            <person name="Olsen K.M."/>
            <person name="Qiu Y."/>
        </authorList>
    </citation>
    <scope>NUCLEOTIDE SEQUENCE</scope>
    <source>
        <strain evidence="3">KIB01</strain>
    </source>
</reference>
<dbReference type="PANTHER" id="PTHR12770:SF5">
    <property type="entry name" value="PROTEIN ROOT UVB SENSITIVE 2, CHLOROPLASTIC"/>
    <property type="match status" value="1"/>
</dbReference>
<dbReference type="GO" id="GO:0009926">
    <property type="term" value="P:auxin polar transport"/>
    <property type="evidence" value="ECO:0007669"/>
    <property type="project" value="TreeGrafter"/>
</dbReference>
<gene>
    <name evidence="3" type="ORF">Ddye_029426</name>
</gene>
<dbReference type="PANTHER" id="PTHR12770">
    <property type="entry name" value="RUS1 FAMILY PROTEIN C16ORF58"/>
    <property type="match status" value="1"/>
</dbReference>